<keyword evidence="3" id="KW-0813">Transport</keyword>
<sequence>MSRRTSSILIFVFFLPFVLCQTPMNLLVVIEESDSFILGILNDAVPEAERNFANDMITVDVSTVTVNRESVDASFKIVCGVLYKGISIILDMTWTGWDKLRNIADERGIIYKRGDCSISPYVQAIDDLLIMKNATDVGLIFEDERGAQILTVMIWFIVLYTLYPYIITFHSIFANNVVQQKKCQKNNFFYNLGFLEMFYHFINFRNNRCIMMILELNQSLYYLIGNSILRLVVIDELTERTVAKIRGMRPSPSYYAIYASTAKMEELFKTAIGGGLVKREGIWNLVFTDNNYHEFRYITGDLQLNVSFTILNMKTDICCRLMGDVSCTCPSNFKIFPHYFKRLIGLIVSLMSDVQRGGVSVAPKTGQCDKPVDSTSASNITVETFNKILMTRLDSNDTFEYWSEKAMITYKAELELQMVSHGFVDALATWTRRTKIKEADGRKIEPARRFFRIGTAPAIPWSAIKKDPVTGQDMHNEDGKEIWEGYCIDFIQKLSQEMQFDYDLVIPEDQEFGKKLPNGEWNGLIGDLAKGETDIAVAALTMTSEREEVIDFVAPYFEQSGILIVIIYVNFCFQVMRKPIRKTSLFKFMTVLRHEVWLSIVGALTLTGIMIWILDKYSPYSARNNKRLYPYPCREFTLKESFWFALTSFTPQGGGEAPKALSSRTLVAAYWLFVVLMLATFTANLAAFLTVERMQSPVQSLEQLARQSRINYTVLANSSAHQYFKNMKNAEDKLYTVWKEITLNSTSDQVEYRVWDYPIKEQYGHILQAITQVGPVKSTEDGFRKVQEKIEIYDIFQVIESEEAEFAFIHDSSEIKYEVTKNCNLTEVGEVFAEQPYAIAVQQGSHLQEEISRKILDLQKDRYFETLAAKYWNQTLKSQCPNSDDNEGITLESLGGVFIATLFGLALAMITLAGEVLYYRKRNNSQKGKQNDKKTIKEIENDKIIMQKIASKLRMKPAPTDAVFGKQLSHTPRVSHISVYPRNFPFKE</sequence>
<gene>
    <name evidence="20" type="ORF">ALC60_13811</name>
</gene>
<dbReference type="Gene3D" id="3.40.190.10">
    <property type="entry name" value="Periplasmic binding protein-like II"/>
    <property type="match status" value="2"/>
</dbReference>
<keyword evidence="21" id="KW-1185">Reference proteome</keyword>
<evidence type="ECO:0000256" key="16">
    <source>
        <dbReference type="SAM" id="Phobius"/>
    </source>
</evidence>
<feature type="domain" description="Ionotropic glutamate receptor C-terminal" evidence="18">
    <location>
        <begin position="466"/>
        <end position="874"/>
    </location>
</feature>
<feature type="binding site" evidence="13">
    <location>
        <position position="541"/>
    </location>
    <ligand>
        <name>L-glutamate</name>
        <dbReference type="ChEBI" id="CHEBI:29985"/>
    </ligand>
</feature>
<dbReference type="CDD" id="cd13717">
    <property type="entry name" value="PBP2_iGluR_putative"/>
    <property type="match status" value="1"/>
</dbReference>
<keyword evidence="11" id="KW-1071">Ligand-gated ion channel</keyword>
<evidence type="ECO:0000313" key="21">
    <source>
        <dbReference type="Proteomes" id="UP000075809"/>
    </source>
</evidence>
<feature type="binding site" evidence="13">
    <location>
        <position position="546"/>
    </location>
    <ligand>
        <name>L-glutamate</name>
        <dbReference type="ChEBI" id="CHEBI:29985"/>
    </ligand>
</feature>
<dbReference type="AlphaFoldDB" id="A0A151WH49"/>
<dbReference type="Gene3D" id="1.10.287.70">
    <property type="match status" value="1"/>
</dbReference>
<evidence type="ECO:0000256" key="5">
    <source>
        <dbReference type="ARBA" id="ARBA00022692"/>
    </source>
</evidence>
<dbReference type="GO" id="GO:0038023">
    <property type="term" value="F:signaling receptor activity"/>
    <property type="evidence" value="ECO:0007669"/>
    <property type="project" value="InterPro"/>
</dbReference>
<feature type="transmembrane region" description="Helical" evidence="16">
    <location>
        <begin position="897"/>
        <end position="919"/>
    </location>
</feature>
<protein>
    <submittedName>
        <fullName evidence="20">Glutamate receptor, ionotropic kainate 1</fullName>
    </submittedName>
</protein>
<evidence type="ECO:0000313" key="20">
    <source>
        <dbReference type="EMBL" id="KYQ47179.1"/>
    </source>
</evidence>
<evidence type="ECO:0000256" key="10">
    <source>
        <dbReference type="ARBA" id="ARBA00023180"/>
    </source>
</evidence>
<dbReference type="EMBL" id="KQ983135">
    <property type="protein sequence ID" value="KYQ47179.1"/>
    <property type="molecule type" value="Genomic_DNA"/>
</dbReference>
<dbReference type="InterPro" id="IPR001320">
    <property type="entry name" value="Iontro_rcpt_C"/>
</dbReference>
<dbReference type="Pfam" id="PF00060">
    <property type="entry name" value="Lig_chan"/>
    <property type="match status" value="1"/>
</dbReference>
<evidence type="ECO:0000259" key="18">
    <source>
        <dbReference type="SMART" id="SM00079"/>
    </source>
</evidence>
<evidence type="ECO:0000256" key="6">
    <source>
        <dbReference type="ARBA" id="ARBA00022989"/>
    </source>
</evidence>
<evidence type="ECO:0000256" key="4">
    <source>
        <dbReference type="ARBA" id="ARBA00022475"/>
    </source>
</evidence>
<feature type="domain" description="Ionotropic glutamate receptor L-glutamate and glycine-binding" evidence="19">
    <location>
        <begin position="460"/>
        <end position="530"/>
    </location>
</feature>
<reference evidence="20 21" key="1">
    <citation type="submission" date="2015-09" db="EMBL/GenBank/DDBJ databases">
        <title>Trachymyrmex zeteki WGS genome.</title>
        <authorList>
            <person name="Nygaard S."/>
            <person name="Hu H."/>
            <person name="Boomsma J."/>
            <person name="Zhang G."/>
        </authorList>
    </citation>
    <scope>NUCLEOTIDE SEQUENCE [LARGE SCALE GENOMIC DNA]</scope>
    <source>
        <strain evidence="20">Tzet28-1</strain>
        <tissue evidence="20">Whole body</tissue>
    </source>
</reference>
<evidence type="ECO:0000256" key="9">
    <source>
        <dbReference type="ARBA" id="ARBA00023170"/>
    </source>
</evidence>
<evidence type="ECO:0000259" key="19">
    <source>
        <dbReference type="SMART" id="SM00918"/>
    </source>
</evidence>
<feature type="disulfide bond" evidence="15">
    <location>
        <begin position="823"/>
        <end position="880"/>
    </location>
</feature>
<keyword evidence="15" id="KW-1015">Disulfide bond</keyword>
<evidence type="ECO:0000256" key="12">
    <source>
        <dbReference type="ARBA" id="ARBA00023303"/>
    </source>
</evidence>
<feature type="signal peptide" evidence="17">
    <location>
        <begin position="1"/>
        <end position="20"/>
    </location>
</feature>
<dbReference type="Pfam" id="PF10613">
    <property type="entry name" value="Lig_chan-Glu_bd"/>
    <property type="match status" value="1"/>
</dbReference>
<dbReference type="SUPFAM" id="SSF81324">
    <property type="entry name" value="Voltage-gated potassium channels"/>
    <property type="match status" value="1"/>
</dbReference>
<dbReference type="FunFam" id="3.40.190.10:FF:000024">
    <property type="entry name" value="Glutamate receptor, ionotropic, delta 1"/>
    <property type="match status" value="1"/>
</dbReference>
<keyword evidence="6 16" id="KW-1133">Transmembrane helix</keyword>
<accession>A0A151WH49</accession>
<feature type="site" description="Interaction with the cone snail toxin Con-ikot-ikot" evidence="14">
    <location>
        <position position="725"/>
    </location>
</feature>
<evidence type="ECO:0000256" key="14">
    <source>
        <dbReference type="PIRSR" id="PIRSR601508-2"/>
    </source>
</evidence>
<evidence type="ECO:0000256" key="11">
    <source>
        <dbReference type="ARBA" id="ARBA00023286"/>
    </source>
</evidence>
<feature type="chain" id="PRO_5007591228" evidence="17">
    <location>
        <begin position="21"/>
        <end position="988"/>
    </location>
</feature>
<keyword evidence="7" id="KW-0406">Ion transport</keyword>
<feature type="binding site" evidence="13">
    <location>
        <position position="811"/>
    </location>
    <ligand>
        <name>L-glutamate</name>
        <dbReference type="ChEBI" id="CHEBI:29985"/>
    </ligand>
</feature>
<evidence type="ECO:0000256" key="13">
    <source>
        <dbReference type="PIRSR" id="PIRSR601508-1"/>
    </source>
</evidence>
<dbReference type="SMART" id="SM00079">
    <property type="entry name" value="PBPe"/>
    <property type="match status" value="1"/>
</dbReference>
<dbReference type="InterPro" id="IPR001508">
    <property type="entry name" value="Iono_Glu_rcpt_met"/>
</dbReference>
<dbReference type="GO" id="GO:0005886">
    <property type="term" value="C:plasma membrane"/>
    <property type="evidence" value="ECO:0007669"/>
    <property type="project" value="UniProtKB-SubCell"/>
</dbReference>
<dbReference type="FunFam" id="1.10.287.70:FF:000143">
    <property type="entry name" value="Probable glutamate receptor"/>
    <property type="match status" value="1"/>
</dbReference>
<dbReference type="GO" id="GO:0015276">
    <property type="term" value="F:ligand-gated monoatomic ion channel activity"/>
    <property type="evidence" value="ECO:0007669"/>
    <property type="project" value="InterPro"/>
</dbReference>
<dbReference type="PRINTS" id="PR00177">
    <property type="entry name" value="NMDARECEPTOR"/>
</dbReference>
<keyword evidence="5 16" id="KW-0812">Transmembrane</keyword>
<feature type="transmembrane region" description="Helical" evidence="16">
    <location>
        <begin position="668"/>
        <end position="691"/>
    </location>
</feature>
<feature type="transmembrane region" description="Helical" evidence="16">
    <location>
        <begin position="149"/>
        <end position="167"/>
    </location>
</feature>
<keyword evidence="12" id="KW-0407">Ion channel</keyword>
<organism evidence="20 21">
    <name type="scientific">Mycetomoellerius zeteki</name>
    <dbReference type="NCBI Taxonomy" id="64791"/>
    <lineage>
        <taxon>Eukaryota</taxon>
        <taxon>Metazoa</taxon>
        <taxon>Ecdysozoa</taxon>
        <taxon>Arthropoda</taxon>
        <taxon>Hexapoda</taxon>
        <taxon>Insecta</taxon>
        <taxon>Pterygota</taxon>
        <taxon>Neoptera</taxon>
        <taxon>Endopterygota</taxon>
        <taxon>Hymenoptera</taxon>
        <taxon>Apocrita</taxon>
        <taxon>Aculeata</taxon>
        <taxon>Formicoidea</taxon>
        <taxon>Formicidae</taxon>
        <taxon>Myrmicinae</taxon>
        <taxon>Mycetomoellerius</taxon>
    </lineage>
</organism>
<feature type="site" description="Crucial to convey clamshell closure to channel opening" evidence="14">
    <location>
        <position position="698"/>
    </location>
</feature>
<evidence type="ECO:0000256" key="17">
    <source>
        <dbReference type="SAM" id="SignalP"/>
    </source>
</evidence>
<dbReference type="SMART" id="SM00918">
    <property type="entry name" value="Lig_chan-Glu_bd"/>
    <property type="match status" value="1"/>
</dbReference>
<dbReference type="Proteomes" id="UP000075809">
    <property type="component" value="Unassembled WGS sequence"/>
</dbReference>
<evidence type="ECO:0000256" key="8">
    <source>
        <dbReference type="ARBA" id="ARBA00023136"/>
    </source>
</evidence>
<feature type="transmembrane region" description="Helical" evidence="16">
    <location>
        <begin position="188"/>
        <end position="204"/>
    </location>
</feature>
<keyword evidence="4" id="KW-1003">Cell membrane</keyword>
<feature type="transmembrane region" description="Helical" evidence="16">
    <location>
        <begin position="596"/>
        <end position="614"/>
    </location>
</feature>
<keyword evidence="17" id="KW-0732">Signal</keyword>
<dbReference type="InterPro" id="IPR015683">
    <property type="entry name" value="Ionotropic_Glu_rcpt"/>
</dbReference>
<keyword evidence="9 20" id="KW-0675">Receptor</keyword>
<dbReference type="STRING" id="64791.A0A151WH49"/>
<name>A0A151WH49_9HYME</name>
<dbReference type="PANTHER" id="PTHR18966">
    <property type="entry name" value="IONOTROPIC GLUTAMATE RECEPTOR"/>
    <property type="match status" value="1"/>
</dbReference>
<comment type="subcellular location">
    <subcellularLocation>
        <location evidence="1">Cell membrane</location>
        <topology evidence="1">Multi-pass membrane protein</topology>
    </subcellularLocation>
</comment>
<keyword evidence="8 16" id="KW-0472">Membrane</keyword>
<evidence type="ECO:0000256" key="1">
    <source>
        <dbReference type="ARBA" id="ARBA00004651"/>
    </source>
</evidence>
<comment type="similarity">
    <text evidence="2">Belongs to the glutamate-gated ion channel (TC 1.A.10.1) family.</text>
</comment>
<evidence type="ECO:0000256" key="7">
    <source>
        <dbReference type="ARBA" id="ARBA00023065"/>
    </source>
</evidence>
<dbReference type="FunFam" id="3.40.190.10:FF:000160">
    <property type="entry name" value="GLutamate Receptor family (AMPA)"/>
    <property type="match status" value="1"/>
</dbReference>
<evidence type="ECO:0000256" key="15">
    <source>
        <dbReference type="PIRSR" id="PIRSR601508-3"/>
    </source>
</evidence>
<evidence type="ECO:0000256" key="3">
    <source>
        <dbReference type="ARBA" id="ARBA00022448"/>
    </source>
</evidence>
<proteinExistence type="inferred from homology"/>
<keyword evidence="10" id="KW-0325">Glycoprotein</keyword>
<dbReference type="SUPFAM" id="SSF53850">
    <property type="entry name" value="Periplasmic binding protein-like II"/>
    <property type="match status" value="1"/>
</dbReference>
<evidence type="ECO:0000256" key="2">
    <source>
        <dbReference type="ARBA" id="ARBA00008685"/>
    </source>
</evidence>
<feature type="binding site" evidence="13">
    <location>
        <position position="719"/>
    </location>
    <ligand>
        <name>L-glutamate</name>
        <dbReference type="ChEBI" id="CHEBI:29985"/>
    </ligand>
</feature>
<dbReference type="InterPro" id="IPR019594">
    <property type="entry name" value="Glu/Gly-bd"/>
</dbReference>